<comment type="caution">
    <text evidence="2">The sequence shown here is derived from an EMBL/GenBank/DDBJ whole genome shotgun (WGS) entry which is preliminary data.</text>
</comment>
<dbReference type="EMBL" id="CM029050">
    <property type="protein sequence ID" value="KAG2568826.1"/>
    <property type="molecule type" value="Genomic_DNA"/>
</dbReference>
<organism evidence="2 3">
    <name type="scientific">Panicum virgatum</name>
    <name type="common">Blackwell switchgrass</name>
    <dbReference type="NCBI Taxonomy" id="38727"/>
    <lineage>
        <taxon>Eukaryota</taxon>
        <taxon>Viridiplantae</taxon>
        <taxon>Streptophyta</taxon>
        <taxon>Embryophyta</taxon>
        <taxon>Tracheophyta</taxon>
        <taxon>Spermatophyta</taxon>
        <taxon>Magnoliopsida</taxon>
        <taxon>Liliopsida</taxon>
        <taxon>Poales</taxon>
        <taxon>Poaceae</taxon>
        <taxon>PACMAD clade</taxon>
        <taxon>Panicoideae</taxon>
        <taxon>Panicodae</taxon>
        <taxon>Paniceae</taxon>
        <taxon>Panicinae</taxon>
        <taxon>Panicum</taxon>
        <taxon>Panicum sect. Hiantes</taxon>
    </lineage>
</organism>
<feature type="transmembrane region" description="Helical" evidence="1">
    <location>
        <begin position="81"/>
        <end position="99"/>
    </location>
</feature>
<reference evidence="2 3" key="1">
    <citation type="submission" date="2020-05" db="EMBL/GenBank/DDBJ databases">
        <title>WGS assembly of Panicum virgatum.</title>
        <authorList>
            <person name="Lovell J.T."/>
            <person name="Jenkins J."/>
            <person name="Shu S."/>
            <person name="Juenger T.E."/>
            <person name="Schmutz J."/>
        </authorList>
    </citation>
    <scope>NUCLEOTIDE SEQUENCE [LARGE SCALE GENOMIC DNA]</scope>
    <source>
        <strain evidence="3">cv. AP13</strain>
    </source>
</reference>
<gene>
    <name evidence="2" type="ORF">PVAP13_7NG399800</name>
</gene>
<keyword evidence="1" id="KW-0812">Transmembrane</keyword>
<feature type="transmembrane region" description="Helical" evidence="1">
    <location>
        <begin position="114"/>
        <end position="133"/>
    </location>
</feature>
<protein>
    <submittedName>
        <fullName evidence="2">Uncharacterized protein</fullName>
    </submittedName>
</protein>
<evidence type="ECO:0000313" key="3">
    <source>
        <dbReference type="Proteomes" id="UP000823388"/>
    </source>
</evidence>
<name>A0A8T0QDE3_PANVG</name>
<proteinExistence type="predicted"/>
<evidence type="ECO:0000256" key="1">
    <source>
        <dbReference type="SAM" id="Phobius"/>
    </source>
</evidence>
<accession>A0A8T0QDE3</accession>
<dbReference type="Proteomes" id="UP000823388">
    <property type="component" value="Chromosome 7N"/>
</dbReference>
<dbReference type="AlphaFoldDB" id="A0A8T0QDE3"/>
<keyword evidence="1" id="KW-0472">Membrane</keyword>
<keyword evidence="3" id="KW-1185">Reference proteome</keyword>
<sequence>MPWPEEAMRRSGALVALAAASALVLVLFPAPAAVDRRYVDLVLALFSALLLGCAAVLLSPARRAVARLGRRPAEAAGGPRWVGFAGVVFYAGCVVGDAWKEPASVSVGKVVRCFLFFLVFVAGVWTVNMSVLAGRGSRPAAVEGELYGGEVDAMLP</sequence>
<keyword evidence="1" id="KW-1133">Transmembrane helix</keyword>
<feature type="transmembrane region" description="Helical" evidence="1">
    <location>
        <begin position="42"/>
        <end position="61"/>
    </location>
</feature>
<evidence type="ECO:0000313" key="2">
    <source>
        <dbReference type="EMBL" id="KAG2568826.1"/>
    </source>
</evidence>